<accession>A0ABV7GWF9</accession>
<evidence type="ECO:0000313" key="4">
    <source>
        <dbReference type="EMBL" id="MFC3144638.1"/>
    </source>
</evidence>
<evidence type="ECO:0000256" key="1">
    <source>
        <dbReference type="ARBA" id="ARBA00005254"/>
    </source>
</evidence>
<dbReference type="Gene3D" id="1.10.12.10">
    <property type="entry name" value="Lyase 2-enoyl-coa Hydratase, Chain A, domain 2"/>
    <property type="match status" value="1"/>
</dbReference>
<dbReference type="Gene3D" id="3.90.226.10">
    <property type="entry name" value="2-enoyl-CoA Hydratase, Chain A, domain 1"/>
    <property type="match status" value="1"/>
</dbReference>
<name>A0ABV7GWF9_9RHOB</name>
<dbReference type="EMBL" id="JBHRTB010000010">
    <property type="protein sequence ID" value="MFC3144638.1"/>
    <property type="molecule type" value="Genomic_DNA"/>
</dbReference>
<dbReference type="InterPro" id="IPR014748">
    <property type="entry name" value="Enoyl-CoA_hydra_C"/>
</dbReference>
<dbReference type="PROSITE" id="PS00166">
    <property type="entry name" value="ENOYL_COA_HYDRATASE"/>
    <property type="match status" value="1"/>
</dbReference>
<sequence length="260" mass="28000">MDYQAIELTTADGLAVITLNRPDVMNALNTQMRAELLHAVKSAERDARAIVLTGAGDRAFCSGQDLGDGATRASNVDLERVLRDEYEPMLRAIFDCPVPTIAAVNGAAAGAGANLALACDVVIAAERASFLQAFTRIGLLPDAGGTYWLPRQVGFARAMGAALFAEPVTAKQAAEWGMIWEAVPDEGFDDHWRARAARLANGPTVAYRNVKRAIRDSFDNGLTAQLALEAQLQGECGKTRDFQEGVMAFLEKRPPSYEGR</sequence>
<dbReference type="Pfam" id="PF00378">
    <property type="entry name" value="ECH_1"/>
    <property type="match status" value="1"/>
</dbReference>
<comment type="caution">
    <text evidence="4">The sequence shown here is derived from an EMBL/GenBank/DDBJ whole genome shotgun (WGS) entry which is preliminary data.</text>
</comment>
<dbReference type="SUPFAM" id="SSF52096">
    <property type="entry name" value="ClpP/crotonase"/>
    <property type="match status" value="1"/>
</dbReference>
<keyword evidence="2" id="KW-0456">Lyase</keyword>
<dbReference type="PANTHER" id="PTHR11941:SF133">
    <property type="entry name" value="1,2-EPOXYPHENYLACETYL-COA ISOMERASE"/>
    <property type="match status" value="1"/>
</dbReference>
<organism evidence="4 5">
    <name type="scientific">Psychromarinibacter halotolerans</name>
    <dbReference type="NCBI Taxonomy" id="1775175"/>
    <lineage>
        <taxon>Bacteria</taxon>
        <taxon>Pseudomonadati</taxon>
        <taxon>Pseudomonadota</taxon>
        <taxon>Alphaproteobacteria</taxon>
        <taxon>Rhodobacterales</taxon>
        <taxon>Paracoccaceae</taxon>
        <taxon>Psychromarinibacter</taxon>
    </lineage>
</organism>
<evidence type="ECO:0000256" key="2">
    <source>
        <dbReference type="ARBA" id="ARBA00023239"/>
    </source>
</evidence>
<dbReference type="RefSeq" id="WP_275633663.1">
    <property type="nucleotide sequence ID" value="NZ_JARGYD010000006.1"/>
</dbReference>
<dbReference type="PANTHER" id="PTHR11941">
    <property type="entry name" value="ENOYL-COA HYDRATASE-RELATED"/>
    <property type="match status" value="1"/>
</dbReference>
<comment type="similarity">
    <text evidence="1 3">Belongs to the enoyl-CoA hydratase/isomerase family.</text>
</comment>
<dbReference type="InterPro" id="IPR018376">
    <property type="entry name" value="Enoyl-CoA_hyd/isom_CS"/>
</dbReference>
<evidence type="ECO:0000313" key="5">
    <source>
        <dbReference type="Proteomes" id="UP001595632"/>
    </source>
</evidence>
<gene>
    <name evidence="4" type="ORF">ACFOGP_18085</name>
</gene>
<dbReference type="Proteomes" id="UP001595632">
    <property type="component" value="Unassembled WGS sequence"/>
</dbReference>
<protein>
    <submittedName>
        <fullName evidence="4">Enoyl-CoA hydratase-related protein</fullName>
    </submittedName>
</protein>
<dbReference type="InterPro" id="IPR001753">
    <property type="entry name" value="Enoyl-CoA_hydra/iso"/>
</dbReference>
<reference evidence="5" key="1">
    <citation type="journal article" date="2019" name="Int. J. Syst. Evol. Microbiol.">
        <title>The Global Catalogue of Microorganisms (GCM) 10K type strain sequencing project: providing services to taxonomists for standard genome sequencing and annotation.</title>
        <authorList>
            <consortium name="The Broad Institute Genomics Platform"/>
            <consortium name="The Broad Institute Genome Sequencing Center for Infectious Disease"/>
            <person name="Wu L."/>
            <person name="Ma J."/>
        </authorList>
    </citation>
    <scope>NUCLEOTIDE SEQUENCE [LARGE SCALE GENOMIC DNA]</scope>
    <source>
        <strain evidence="5">KCTC 52366</strain>
    </source>
</reference>
<dbReference type="InterPro" id="IPR029045">
    <property type="entry name" value="ClpP/crotonase-like_dom_sf"/>
</dbReference>
<dbReference type="CDD" id="cd06558">
    <property type="entry name" value="crotonase-like"/>
    <property type="match status" value="1"/>
</dbReference>
<evidence type="ECO:0000256" key="3">
    <source>
        <dbReference type="RuleBase" id="RU003707"/>
    </source>
</evidence>
<keyword evidence="5" id="KW-1185">Reference proteome</keyword>
<proteinExistence type="inferred from homology"/>